<sequence length="554" mass="59746">MRLKAESSKVTGALKQLESTIEHLKKHPTERWQTIRQITKQLNSSHHVPSSKSVHSHPASPAWTQRMESLFGPINDQLRLIKCDNCGILTKENNSKVGVTHKLNCEILRKSSGSSIGPNGLLNKKFGLSNLHFSNLESNSKKRGSSEVSLDTNPLKKKKKTTIIDHTTSSGGHPDGPNVINGVPMTQKQIKKALAAAERLERENERKEKKRIEEEARKAKKLSRAKGGPVNVNEQCGVLVPPNDTPCARSLTCKTHSMGAKRSVPGRSAPYDVLLNEWQKKNNPNWGDRKVVTPRVGPGIEPGISKKKKKELASLANKNNNNNQSNSDKNGSNGDQSQENDNSNNNNQVKNQSSGNSTQGQVVNKSTTSNSTKSSGQAKSNTGGGGGGGSQGGGTSQVTGTNKKTNHPSSQSLSKTGGTQTSTSSTKLSAANEAKLLGELDADFYLIVPPPKKSSSSSSKLQQKSTPIDVDGDTVMGGEPPDHHPHQLDSEGEEDRSDNESDSEFEAVLKGLIISQNFLRKPCSFSSSSSSAVNCWSKFSKLGVRESFANSFKM</sequence>
<dbReference type="Gene3D" id="6.10.140.1270">
    <property type="match status" value="1"/>
</dbReference>
<feature type="compositionally biased region" description="Low complexity" evidence="1">
    <location>
        <begin position="313"/>
        <end position="357"/>
    </location>
</feature>
<dbReference type="GO" id="GO:0031048">
    <property type="term" value="P:regulatory ncRNA-mediated heterochromatin formation"/>
    <property type="evidence" value="ECO:0007669"/>
    <property type="project" value="TreeGrafter"/>
</dbReference>
<dbReference type="OrthoDB" id="21678at2759"/>
<name>A0A0L0VJS6_9BASI</name>
<evidence type="ECO:0000313" key="3">
    <source>
        <dbReference type="EMBL" id="KNE99523.1"/>
    </source>
</evidence>
<dbReference type="EMBL" id="AJIL01000045">
    <property type="protein sequence ID" value="KNE99523.1"/>
    <property type="molecule type" value="Genomic_DNA"/>
</dbReference>
<keyword evidence="4" id="KW-1185">Reference proteome</keyword>
<dbReference type="PROSITE" id="PS51505">
    <property type="entry name" value="SCA7"/>
    <property type="match status" value="1"/>
</dbReference>
<feature type="region of interest" description="Disordered" evidence="1">
    <location>
        <begin position="200"/>
        <end position="227"/>
    </location>
</feature>
<dbReference type="GO" id="GO:0000124">
    <property type="term" value="C:SAGA complex"/>
    <property type="evidence" value="ECO:0007669"/>
    <property type="project" value="InterPro"/>
</dbReference>
<dbReference type="STRING" id="1165861.A0A0L0VJS6"/>
<dbReference type="GO" id="GO:1904802">
    <property type="term" value="P:RITS complex assembly"/>
    <property type="evidence" value="ECO:0007669"/>
    <property type="project" value="TreeGrafter"/>
</dbReference>
<feature type="region of interest" description="Disordered" evidence="1">
    <location>
        <begin position="280"/>
        <end position="427"/>
    </location>
</feature>
<feature type="compositionally biased region" description="Low complexity" evidence="1">
    <location>
        <begin position="409"/>
        <end position="427"/>
    </location>
</feature>
<gene>
    <name evidence="3" type="ORF">PSTG_07236</name>
</gene>
<dbReference type="PANTHER" id="PTHR47805">
    <property type="entry name" value="SAGA-ASSOCIATED FACTOR 73"/>
    <property type="match status" value="1"/>
</dbReference>
<evidence type="ECO:0000259" key="2">
    <source>
        <dbReference type="PROSITE" id="PS51505"/>
    </source>
</evidence>
<protein>
    <recommendedName>
        <fullName evidence="2">SCA7 domain-containing protein</fullName>
    </recommendedName>
</protein>
<feature type="compositionally biased region" description="Basic and acidic residues" evidence="1">
    <location>
        <begin position="480"/>
        <end position="489"/>
    </location>
</feature>
<feature type="region of interest" description="Disordered" evidence="1">
    <location>
        <begin position="450"/>
        <end position="503"/>
    </location>
</feature>
<comment type="caution">
    <text evidence="3">The sequence shown here is derived from an EMBL/GenBank/DDBJ whole genome shotgun (WGS) entry which is preliminary data.</text>
</comment>
<evidence type="ECO:0000313" key="4">
    <source>
        <dbReference type="Proteomes" id="UP000054564"/>
    </source>
</evidence>
<dbReference type="InterPro" id="IPR013243">
    <property type="entry name" value="SCA7_dom"/>
</dbReference>
<feature type="domain" description="SCA7" evidence="2">
    <location>
        <begin position="223"/>
        <end position="290"/>
    </location>
</feature>
<feature type="compositionally biased region" description="Low complexity" evidence="1">
    <location>
        <begin position="364"/>
        <end position="381"/>
    </location>
</feature>
<dbReference type="AlphaFoldDB" id="A0A0L0VJS6"/>
<organism evidence="3 4">
    <name type="scientific">Puccinia striiformis f. sp. tritici PST-78</name>
    <dbReference type="NCBI Taxonomy" id="1165861"/>
    <lineage>
        <taxon>Eukaryota</taxon>
        <taxon>Fungi</taxon>
        <taxon>Dikarya</taxon>
        <taxon>Basidiomycota</taxon>
        <taxon>Pucciniomycotina</taxon>
        <taxon>Pucciniomycetes</taxon>
        <taxon>Pucciniales</taxon>
        <taxon>Pucciniaceae</taxon>
        <taxon>Puccinia</taxon>
    </lineage>
</organism>
<feature type="compositionally biased region" description="Basic and acidic residues" evidence="1">
    <location>
        <begin position="200"/>
        <end position="217"/>
    </location>
</feature>
<dbReference type="Proteomes" id="UP000054564">
    <property type="component" value="Unassembled WGS sequence"/>
</dbReference>
<dbReference type="GO" id="GO:0006357">
    <property type="term" value="P:regulation of transcription by RNA polymerase II"/>
    <property type="evidence" value="ECO:0007669"/>
    <property type="project" value="TreeGrafter"/>
</dbReference>
<dbReference type="InterPro" id="IPR037804">
    <property type="entry name" value="SGF73"/>
</dbReference>
<feature type="compositionally biased region" description="Gly residues" evidence="1">
    <location>
        <begin position="382"/>
        <end position="395"/>
    </location>
</feature>
<dbReference type="PANTHER" id="PTHR47805:SF1">
    <property type="entry name" value="SAGA-ASSOCIATED FACTOR 73"/>
    <property type="match status" value="1"/>
</dbReference>
<accession>A0A0L0VJS6</accession>
<dbReference type="Pfam" id="PF08313">
    <property type="entry name" value="SCA7"/>
    <property type="match status" value="1"/>
</dbReference>
<reference evidence="4" key="1">
    <citation type="submission" date="2014-03" db="EMBL/GenBank/DDBJ databases">
        <title>The Genome Sequence of Puccinia striiformis f. sp. tritici PST-78.</title>
        <authorList>
            <consortium name="The Broad Institute Genome Sequencing Platform"/>
            <person name="Cuomo C."/>
            <person name="Hulbert S."/>
            <person name="Chen X."/>
            <person name="Walker B."/>
            <person name="Young S.K."/>
            <person name="Zeng Q."/>
            <person name="Gargeya S."/>
            <person name="Fitzgerald M."/>
            <person name="Haas B."/>
            <person name="Abouelleil A."/>
            <person name="Alvarado L."/>
            <person name="Arachchi H.M."/>
            <person name="Berlin A.M."/>
            <person name="Chapman S.B."/>
            <person name="Goldberg J."/>
            <person name="Griggs A."/>
            <person name="Gujja S."/>
            <person name="Hansen M."/>
            <person name="Howarth C."/>
            <person name="Imamovic A."/>
            <person name="Larimer J."/>
            <person name="McCowan C."/>
            <person name="Montmayeur A."/>
            <person name="Murphy C."/>
            <person name="Neiman D."/>
            <person name="Pearson M."/>
            <person name="Priest M."/>
            <person name="Roberts A."/>
            <person name="Saif S."/>
            <person name="Shea T."/>
            <person name="Sisk P."/>
            <person name="Sykes S."/>
            <person name="Wortman J."/>
            <person name="Nusbaum C."/>
            <person name="Birren B."/>
        </authorList>
    </citation>
    <scope>NUCLEOTIDE SEQUENCE [LARGE SCALE GENOMIC DNA]</scope>
    <source>
        <strain evidence="4">race PST-78</strain>
    </source>
</reference>
<evidence type="ECO:0000256" key="1">
    <source>
        <dbReference type="SAM" id="MobiDB-lite"/>
    </source>
</evidence>
<proteinExistence type="predicted"/>
<feature type="compositionally biased region" description="Acidic residues" evidence="1">
    <location>
        <begin position="490"/>
        <end position="503"/>
    </location>
</feature>